<organism evidence="3 4">
    <name type="scientific">Varanus komodoensis</name>
    <name type="common">Komodo dragon</name>
    <dbReference type="NCBI Taxonomy" id="61221"/>
    <lineage>
        <taxon>Eukaryota</taxon>
        <taxon>Metazoa</taxon>
        <taxon>Chordata</taxon>
        <taxon>Craniata</taxon>
        <taxon>Vertebrata</taxon>
        <taxon>Euteleostomi</taxon>
        <taxon>Lepidosauria</taxon>
        <taxon>Squamata</taxon>
        <taxon>Bifurcata</taxon>
        <taxon>Unidentata</taxon>
        <taxon>Episquamata</taxon>
        <taxon>Toxicofera</taxon>
        <taxon>Anguimorpha</taxon>
        <taxon>Paleoanguimorpha</taxon>
        <taxon>Varanoidea</taxon>
        <taxon>Varanidae</taxon>
        <taxon>Varanus</taxon>
    </lineage>
</organism>
<proteinExistence type="predicted"/>
<dbReference type="Ensembl" id="ENSVKKT00000024477.1">
    <property type="protein sequence ID" value="ENSVKKP00000023891.1"/>
    <property type="gene ID" value="ENSVKKG00000015781.1"/>
</dbReference>
<accession>A0A8D2LLN4</accession>
<evidence type="ECO:0000313" key="3">
    <source>
        <dbReference type="Ensembl" id="ENSVKKP00000023891.1"/>
    </source>
</evidence>
<reference evidence="3" key="1">
    <citation type="submission" date="2025-08" db="UniProtKB">
        <authorList>
            <consortium name="Ensembl"/>
        </authorList>
    </citation>
    <scope>IDENTIFICATION</scope>
</reference>
<dbReference type="GO" id="GO:0042974">
    <property type="term" value="F:nuclear retinoic acid receptor binding"/>
    <property type="evidence" value="ECO:0007669"/>
    <property type="project" value="InterPro"/>
</dbReference>
<keyword evidence="1" id="KW-0175">Coiled coil</keyword>
<dbReference type="CTD" id="55791"/>
<gene>
    <name evidence="3" type="primary">LRIF1</name>
</gene>
<protein>
    <submittedName>
        <fullName evidence="3">Ligand dependent nuclear receptor interacting factor 1</fullName>
    </submittedName>
</protein>
<keyword evidence="4" id="KW-1185">Reference proteome</keyword>
<dbReference type="Proteomes" id="UP000694545">
    <property type="component" value="Unplaced"/>
</dbReference>
<dbReference type="PANTHER" id="PTHR16131">
    <property type="entry name" value="LIGAND-DEPENDENT NUCLEAR RECEPTOR-INTERACTING FACTOR 1"/>
    <property type="match status" value="1"/>
</dbReference>
<name>A0A8D2LLN4_VARKO</name>
<dbReference type="GO" id="GO:0006355">
    <property type="term" value="P:regulation of DNA-templated transcription"/>
    <property type="evidence" value="ECO:0007669"/>
    <property type="project" value="InterPro"/>
</dbReference>
<dbReference type="RefSeq" id="XP_044303443.1">
    <property type="nucleotide sequence ID" value="XM_044447508.1"/>
</dbReference>
<feature type="region of interest" description="Disordered" evidence="2">
    <location>
        <begin position="1"/>
        <end position="21"/>
    </location>
</feature>
<evidence type="ECO:0000256" key="1">
    <source>
        <dbReference type="SAM" id="Coils"/>
    </source>
</evidence>
<feature type="coiled-coil region" evidence="1">
    <location>
        <begin position="732"/>
        <end position="759"/>
    </location>
</feature>
<dbReference type="PANTHER" id="PTHR16131:SF2">
    <property type="entry name" value="LIGAND-DEPENDENT NUCLEAR RECEPTOR-INTERACTING FACTOR 1"/>
    <property type="match status" value="1"/>
</dbReference>
<evidence type="ECO:0000256" key="2">
    <source>
        <dbReference type="SAM" id="MobiDB-lite"/>
    </source>
</evidence>
<dbReference type="GeneID" id="123031966"/>
<dbReference type="AlphaFoldDB" id="A0A8D2LLN4"/>
<dbReference type="KEGG" id="vko:123031966"/>
<dbReference type="OMA" id="ERNDKNH"/>
<sequence>MAEMAQSVAQSKNGQGEGEGGSGAAALPCITGCVYHMVQTTALDGKNLLKLLPVSNPLGKIVPFVQPQVIPDNTKGNASISCHGTLKDLSIKTPEHKPSATSEKLILPKRLSQMEKMNIASAAEEDPSTLKISNIQGNFHSAVRSTLKKDATSVCSDNSNAEYVLVNTKNFPVTVKSPVLPSGHHLQIPADAEVKSVPASFLPPTIQQKILAAATSNVSGACEVTNTPTVIYVSPVNTVKMTASNPLQNICPKPVAETSSNPLVLTLPQTSDSSALDVATCDSEKKQATPMKWVVQESPKSSASCLVPVKSSNTMASKILKTLVDTKNMESNPTSILPACSSMSESQAKVTSIKDNALVMYNGKVFLLTRKESSVVSTNKCGEQASPGTEMHFRKQKSQLVSSAADSTITNQVVNLVLSKSKGIASNVKDPKSSENMKPHAQPEVKKVLTTAYTLLVSPHLQINNTSQHEAVSPSGNLAEMNVAQKSITEENTNHSIVQKILSQGPPALLSATVNDASKEEDQKIEKISSGMTVQIKHRKEQHRKQYHELRKKFGLFKEERVYLKKIPVSVSLKRSEATECSSNVQMTDSRNLLQEITIKPEPKEEEEMIIGEQREENIKRKTMISPILVNRKKRKTEVETTLNPELECTSSFSVMDNQTSPYRQIVSEQEHHTNSVQFPQRLDSDTNPSVQNEENILTHTSSCCENETFLSESSFKDIFSFSPPDLEETIKDEKIRRLKRLLSEKEAALEEIRKHMQHT</sequence>
<dbReference type="InterPro" id="IPR026191">
    <property type="entry name" value="LRIF1"/>
</dbReference>
<reference evidence="3" key="2">
    <citation type="submission" date="2025-09" db="UniProtKB">
        <authorList>
            <consortium name="Ensembl"/>
        </authorList>
    </citation>
    <scope>IDENTIFICATION</scope>
</reference>
<evidence type="ECO:0000313" key="4">
    <source>
        <dbReference type="Proteomes" id="UP000694545"/>
    </source>
</evidence>
<dbReference type="OrthoDB" id="9944055at2759"/>
<dbReference type="Pfam" id="PF15741">
    <property type="entry name" value="LRIF1"/>
    <property type="match status" value="1"/>
</dbReference>